<dbReference type="EMBL" id="JAOCJW010000009">
    <property type="protein sequence ID" value="MDH2005175.1"/>
    <property type="molecule type" value="Genomic_DNA"/>
</dbReference>
<sequence length="272" mass="29487">MTNNSTYQMISGKILRDGQNGNGLVSSNGEQYEFSIEKHWKSDTPPKLGASVNIEIDSSGQLLSVQALDIQSEMSQRFKQMSGKVQTEGLPAVKELAQHIQKDFVALVGIPRIVIFVGLLLSWYVLNTLVIQVSARYSVDFNLFELLGVVSNGGLDSLGRGKAPSSGFYGFLAWVSALLLFMPLVWKHRLAAWGAAAPLIFMVLTMLSLWFKIRSGSSQANSMAAGLGGDMAAQMADQMMKAVMQAISLGLGFYVAMAFAIAGAFIAFKESR</sequence>
<accession>A0AA42W1Y8</accession>
<gene>
    <name evidence="2" type="ORF">N5J23_06425</name>
</gene>
<organism evidence="2 3">
    <name type="scientific">Comamonas aquatica</name>
    <dbReference type="NCBI Taxonomy" id="225991"/>
    <lineage>
        <taxon>Bacteria</taxon>
        <taxon>Pseudomonadati</taxon>
        <taxon>Pseudomonadota</taxon>
        <taxon>Betaproteobacteria</taxon>
        <taxon>Burkholderiales</taxon>
        <taxon>Comamonadaceae</taxon>
        <taxon>Comamonas</taxon>
    </lineage>
</organism>
<reference evidence="2" key="1">
    <citation type="submission" date="2022-09" db="EMBL/GenBank/DDBJ databases">
        <title>Intensive care unit water sources are persistently colonized with multi-drug resistant bacteria and are the site of extensive horizontal gene transfer of antibiotic resistance genes.</title>
        <authorList>
            <person name="Diorio-Toth L."/>
        </authorList>
    </citation>
    <scope>NUCLEOTIDE SEQUENCE</scope>
    <source>
        <strain evidence="2">GD03686</strain>
    </source>
</reference>
<proteinExistence type="predicted"/>
<name>A0AA42W1Y8_9BURK</name>
<feature type="transmembrane region" description="Helical" evidence="1">
    <location>
        <begin position="104"/>
        <end position="125"/>
    </location>
</feature>
<dbReference type="Proteomes" id="UP001161294">
    <property type="component" value="Unassembled WGS sequence"/>
</dbReference>
<keyword evidence="1" id="KW-0472">Membrane</keyword>
<protein>
    <submittedName>
        <fullName evidence="2">Uncharacterized protein</fullName>
    </submittedName>
</protein>
<feature type="transmembrane region" description="Helical" evidence="1">
    <location>
        <begin position="246"/>
        <end position="268"/>
    </location>
</feature>
<dbReference type="RefSeq" id="WP_279842881.1">
    <property type="nucleotide sequence ID" value="NZ_JAOCIA010000023.1"/>
</dbReference>
<feature type="transmembrane region" description="Helical" evidence="1">
    <location>
        <begin position="167"/>
        <end position="186"/>
    </location>
</feature>
<evidence type="ECO:0000313" key="3">
    <source>
        <dbReference type="Proteomes" id="UP001161294"/>
    </source>
</evidence>
<evidence type="ECO:0000256" key="1">
    <source>
        <dbReference type="SAM" id="Phobius"/>
    </source>
</evidence>
<comment type="caution">
    <text evidence="2">The sequence shown here is derived from an EMBL/GenBank/DDBJ whole genome shotgun (WGS) entry which is preliminary data.</text>
</comment>
<evidence type="ECO:0000313" key="2">
    <source>
        <dbReference type="EMBL" id="MDH2005175.1"/>
    </source>
</evidence>
<feature type="transmembrane region" description="Helical" evidence="1">
    <location>
        <begin position="192"/>
        <end position="211"/>
    </location>
</feature>
<keyword evidence="1" id="KW-0812">Transmembrane</keyword>
<keyword evidence="1" id="KW-1133">Transmembrane helix</keyword>
<dbReference type="AlphaFoldDB" id="A0AA42W1Y8"/>